<dbReference type="InterPro" id="IPR016763">
    <property type="entry name" value="VAP"/>
</dbReference>
<keyword evidence="4 7" id="KW-1133">Transmembrane helix</keyword>
<protein>
    <submittedName>
        <fullName evidence="9">PapD-like protein</fullName>
    </submittedName>
</protein>
<evidence type="ECO:0000256" key="2">
    <source>
        <dbReference type="ARBA" id="ARBA00008932"/>
    </source>
</evidence>
<name>A0AAE0ILG7_9PEZI</name>
<organism evidence="9 10">
    <name type="scientific">Cercophora scortea</name>
    <dbReference type="NCBI Taxonomy" id="314031"/>
    <lineage>
        <taxon>Eukaryota</taxon>
        <taxon>Fungi</taxon>
        <taxon>Dikarya</taxon>
        <taxon>Ascomycota</taxon>
        <taxon>Pezizomycotina</taxon>
        <taxon>Sordariomycetes</taxon>
        <taxon>Sordariomycetidae</taxon>
        <taxon>Sordariales</taxon>
        <taxon>Lasiosphaeriaceae</taxon>
        <taxon>Cercophora</taxon>
    </lineage>
</organism>
<keyword evidence="3 7" id="KW-0812">Transmembrane</keyword>
<comment type="similarity">
    <text evidence="2">Belongs to the VAMP-associated protein (VAP) (TC 9.B.17) family.</text>
</comment>
<dbReference type="InterPro" id="IPR008962">
    <property type="entry name" value="PapD-like_sf"/>
</dbReference>
<dbReference type="PROSITE" id="PS50202">
    <property type="entry name" value="MSP"/>
    <property type="match status" value="1"/>
</dbReference>
<dbReference type="SUPFAM" id="SSF49354">
    <property type="entry name" value="PapD-like"/>
    <property type="match status" value="1"/>
</dbReference>
<evidence type="ECO:0000313" key="10">
    <source>
        <dbReference type="Proteomes" id="UP001286456"/>
    </source>
</evidence>
<dbReference type="AlphaFoldDB" id="A0AAE0ILG7"/>
<dbReference type="Pfam" id="PF00635">
    <property type="entry name" value="Motile_Sperm"/>
    <property type="match status" value="1"/>
</dbReference>
<dbReference type="GO" id="GO:0140506">
    <property type="term" value="F:endoplasmic reticulum-autophagosome adaptor activity"/>
    <property type="evidence" value="ECO:0007669"/>
    <property type="project" value="UniProtKB-ARBA"/>
</dbReference>
<keyword evidence="10" id="KW-1185">Reference proteome</keyword>
<comment type="caution">
    <text evidence="9">The sequence shown here is derived from an EMBL/GenBank/DDBJ whole genome shotgun (WGS) entry which is preliminary data.</text>
</comment>
<dbReference type="Gene3D" id="2.60.40.10">
    <property type="entry name" value="Immunoglobulins"/>
    <property type="match status" value="1"/>
</dbReference>
<evidence type="ECO:0000256" key="3">
    <source>
        <dbReference type="ARBA" id="ARBA00022692"/>
    </source>
</evidence>
<dbReference type="PIRSF" id="PIRSF019693">
    <property type="entry name" value="VAMP-associated"/>
    <property type="match status" value="1"/>
</dbReference>
<proteinExistence type="inferred from homology"/>
<feature type="transmembrane region" description="Helical" evidence="7">
    <location>
        <begin position="272"/>
        <end position="291"/>
    </location>
</feature>
<accession>A0AAE0ILG7</accession>
<sequence>MSVDIDPQELGFHRPFTVEVVQILKIKNPSSSPVAFKVKTTAPKQYCVRPNSGRIEPGHEVEVSVLLQAMKQEPAPDARCRDKFLVQSVTITGDKEFANVQQIWDSVEKSAIQEKKIRVLWLAAAEDGHIAAVSTPVRRSLANGVESTPDAPPPSYSSPNEESNAPISEPDTTSDSKQKMKEPEADKSILASAKDATAATASTVQAAATETVESLKEQLAKAQATIAALKEEAASGLRQRKPDSSAASTKSSASAPAPAAQAQATRQTTEGVSVKVTAILCLFSFLLAYFFF</sequence>
<evidence type="ECO:0000256" key="1">
    <source>
        <dbReference type="ARBA" id="ARBA00004163"/>
    </source>
</evidence>
<dbReference type="GO" id="GO:0160214">
    <property type="term" value="F:endoplasmic reticulum-plasma membrane adaptor activity"/>
    <property type="evidence" value="ECO:0007669"/>
    <property type="project" value="UniProtKB-ARBA"/>
</dbReference>
<dbReference type="GO" id="GO:0001786">
    <property type="term" value="F:phosphatidylserine binding"/>
    <property type="evidence" value="ECO:0007669"/>
    <property type="project" value="UniProtKB-ARBA"/>
</dbReference>
<dbReference type="PANTHER" id="PTHR10809:SF6">
    <property type="entry name" value="AT11025P-RELATED"/>
    <property type="match status" value="1"/>
</dbReference>
<reference evidence="9" key="2">
    <citation type="submission" date="2023-06" db="EMBL/GenBank/DDBJ databases">
        <authorList>
            <consortium name="Lawrence Berkeley National Laboratory"/>
            <person name="Haridas S."/>
            <person name="Hensen N."/>
            <person name="Bonometti L."/>
            <person name="Westerberg I."/>
            <person name="Brannstrom I.O."/>
            <person name="Guillou S."/>
            <person name="Cros-Aarteil S."/>
            <person name="Calhoun S."/>
            <person name="Kuo A."/>
            <person name="Mondo S."/>
            <person name="Pangilinan J."/>
            <person name="Riley R."/>
            <person name="Labutti K."/>
            <person name="Andreopoulos B."/>
            <person name="Lipzen A."/>
            <person name="Chen C."/>
            <person name="Yanf M."/>
            <person name="Daum C."/>
            <person name="Ng V."/>
            <person name="Clum A."/>
            <person name="Steindorff A."/>
            <person name="Ohm R."/>
            <person name="Martin F."/>
            <person name="Silar P."/>
            <person name="Natvig D."/>
            <person name="Lalanne C."/>
            <person name="Gautier V."/>
            <person name="Ament-Velasquez S.L."/>
            <person name="Kruys A."/>
            <person name="Hutchinson M.I."/>
            <person name="Powell A.J."/>
            <person name="Barry K."/>
            <person name="Miller A.N."/>
            <person name="Grigoriev I.V."/>
            <person name="Debuchy R."/>
            <person name="Gladieux P."/>
            <person name="Thoren M.H."/>
            <person name="Johannesson H."/>
        </authorList>
    </citation>
    <scope>NUCLEOTIDE SEQUENCE</scope>
    <source>
        <strain evidence="9">SMH4131-1</strain>
    </source>
</reference>
<dbReference type="FunFam" id="2.60.40.10:FF:000813">
    <property type="entry name" value="Vesicle-associated protein 1-1"/>
    <property type="match status" value="1"/>
</dbReference>
<gene>
    <name evidence="9" type="ORF">B0T19DRAFT_153096</name>
</gene>
<dbReference type="GO" id="GO:1902647">
    <property type="term" value="P:negative regulation of 1-phosphatidyl-1D-myo-inositol 4,5-bisphosphate biosynthetic process"/>
    <property type="evidence" value="ECO:0007669"/>
    <property type="project" value="UniProtKB-ARBA"/>
</dbReference>
<dbReference type="GO" id="GO:0005886">
    <property type="term" value="C:plasma membrane"/>
    <property type="evidence" value="ECO:0007669"/>
    <property type="project" value="TreeGrafter"/>
</dbReference>
<evidence type="ECO:0000259" key="8">
    <source>
        <dbReference type="PROSITE" id="PS50202"/>
    </source>
</evidence>
<evidence type="ECO:0000256" key="5">
    <source>
        <dbReference type="ARBA" id="ARBA00023136"/>
    </source>
</evidence>
<dbReference type="GO" id="GO:0035091">
    <property type="term" value="F:phosphatidylinositol binding"/>
    <property type="evidence" value="ECO:0007669"/>
    <property type="project" value="UniProtKB-ARBA"/>
</dbReference>
<dbReference type="EMBL" id="JAUEPO010000003">
    <property type="protein sequence ID" value="KAK3327120.1"/>
    <property type="molecule type" value="Genomic_DNA"/>
</dbReference>
<dbReference type="PANTHER" id="PTHR10809">
    <property type="entry name" value="VESICLE-ASSOCIATED MEMBRANE PROTEIN-ASSOCIATED PROTEIN"/>
    <property type="match status" value="1"/>
</dbReference>
<dbReference type="GO" id="GO:0033149">
    <property type="term" value="F:FFAT motif binding"/>
    <property type="evidence" value="ECO:0007669"/>
    <property type="project" value="TreeGrafter"/>
</dbReference>
<feature type="domain" description="MSP" evidence="8">
    <location>
        <begin position="2"/>
        <end position="122"/>
    </location>
</feature>
<dbReference type="GO" id="GO:0007009">
    <property type="term" value="P:plasma membrane organization"/>
    <property type="evidence" value="ECO:0007669"/>
    <property type="project" value="UniProtKB-ARBA"/>
</dbReference>
<dbReference type="GO" id="GO:0051685">
    <property type="term" value="P:maintenance of ER location"/>
    <property type="evidence" value="ECO:0007669"/>
    <property type="project" value="UniProtKB-ARBA"/>
</dbReference>
<evidence type="ECO:0000313" key="9">
    <source>
        <dbReference type="EMBL" id="KAK3327120.1"/>
    </source>
</evidence>
<keyword evidence="5 7" id="KW-0472">Membrane</keyword>
<evidence type="ECO:0000256" key="7">
    <source>
        <dbReference type="SAM" id="Phobius"/>
    </source>
</evidence>
<dbReference type="GO" id="GO:0061709">
    <property type="term" value="P:reticulophagy"/>
    <property type="evidence" value="ECO:0007669"/>
    <property type="project" value="UniProtKB-ARBA"/>
</dbReference>
<dbReference type="Proteomes" id="UP001286456">
    <property type="component" value="Unassembled WGS sequence"/>
</dbReference>
<reference evidence="9" key="1">
    <citation type="journal article" date="2023" name="Mol. Phylogenet. Evol.">
        <title>Genome-scale phylogeny and comparative genomics of the fungal order Sordariales.</title>
        <authorList>
            <person name="Hensen N."/>
            <person name="Bonometti L."/>
            <person name="Westerberg I."/>
            <person name="Brannstrom I.O."/>
            <person name="Guillou S."/>
            <person name="Cros-Aarteil S."/>
            <person name="Calhoun S."/>
            <person name="Haridas S."/>
            <person name="Kuo A."/>
            <person name="Mondo S."/>
            <person name="Pangilinan J."/>
            <person name="Riley R."/>
            <person name="LaButti K."/>
            <person name="Andreopoulos B."/>
            <person name="Lipzen A."/>
            <person name="Chen C."/>
            <person name="Yan M."/>
            <person name="Daum C."/>
            <person name="Ng V."/>
            <person name="Clum A."/>
            <person name="Steindorff A."/>
            <person name="Ohm R.A."/>
            <person name="Martin F."/>
            <person name="Silar P."/>
            <person name="Natvig D.O."/>
            <person name="Lalanne C."/>
            <person name="Gautier V."/>
            <person name="Ament-Velasquez S.L."/>
            <person name="Kruys A."/>
            <person name="Hutchinson M.I."/>
            <person name="Powell A.J."/>
            <person name="Barry K."/>
            <person name="Miller A.N."/>
            <person name="Grigoriev I.V."/>
            <person name="Debuchy R."/>
            <person name="Gladieux P."/>
            <person name="Hiltunen Thoren M."/>
            <person name="Johannesson H."/>
        </authorList>
    </citation>
    <scope>NUCLEOTIDE SEQUENCE</scope>
    <source>
        <strain evidence="9">SMH4131-1</strain>
    </source>
</reference>
<dbReference type="GO" id="GO:0160219">
    <property type="term" value="C:cortical endoplasmic reticulum membrane"/>
    <property type="evidence" value="ECO:0007669"/>
    <property type="project" value="UniProtKB-ARBA"/>
</dbReference>
<comment type="subcellular location">
    <subcellularLocation>
        <location evidence="1">Endoplasmic reticulum membrane</location>
        <topology evidence="1">Single-pass type IV membrane protein</topology>
    </subcellularLocation>
</comment>
<evidence type="ECO:0000256" key="6">
    <source>
        <dbReference type="SAM" id="MobiDB-lite"/>
    </source>
</evidence>
<dbReference type="GO" id="GO:0090158">
    <property type="term" value="P:endoplasmic reticulum membrane organization"/>
    <property type="evidence" value="ECO:0007669"/>
    <property type="project" value="TreeGrafter"/>
</dbReference>
<feature type="compositionally biased region" description="Basic and acidic residues" evidence="6">
    <location>
        <begin position="174"/>
        <end position="185"/>
    </location>
</feature>
<dbReference type="InterPro" id="IPR000535">
    <property type="entry name" value="MSP_dom"/>
</dbReference>
<feature type="region of interest" description="Disordered" evidence="6">
    <location>
        <begin position="142"/>
        <end position="185"/>
    </location>
</feature>
<feature type="compositionally biased region" description="Low complexity" evidence="6">
    <location>
        <begin position="244"/>
        <end position="265"/>
    </location>
</feature>
<dbReference type="InterPro" id="IPR013783">
    <property type="entry name" value="Ig-like_fold"/>
</dbReference>
<dbReference type="GO" id="GO:0061817">
    <property type="term" value="P:endoplasmic reticulum-plasma membrane tethering"/>
    <property type="evidence" value="ECO:0007669"/>
    <property type="project" value="TreeGrafter"/>
</dbReference>
<feature type="region of interest" description="Disordered" evidence="6">
    <location>
        <begin position="232"/>
        <end position="267"/>
    </location>
</feature>
<evidence type="ECO:0000256" key="4">
    <source>
        <dbReference type="ARBA" id="ARBA00022989"/>
    </source>
</evidence>
<feature type="compositionally biased region" description="Low complexity" evidence="6">
    <location>
        <begin position="157"/>
        <end position="166"/>
    </location>
</feature>